<feature type="transmembrane region" description="Helical" evidence="1">
    <location>
        <begin position="43"/>
        <end position="67"/>
    </location>
</feature>
<keyword evidence="1" id="KW-0812">Transmembrane</keyword>
<organism evidence="2 3">
    <name type="scientific">Parathielavia hyrcaniae</name>
    <dbReference type="NCBI Taxonomy" id="113614"/>
    <lineage>
        <taxon>Eukaryota</taxon>
        <taxon>Fungi</taxon>
        <taxon>Dikarya</taxon>
        <taxon>Ascomycota</taxon>
        <taxon>Pezizomycotina</taxon>
        <taxon>Sordariomycetes</taxon>
        <taxon>Sordariomycetidae</taxon>
        <taxon>Sordariales</taxon>
        <taxon>Chaetomiaceae</taxon>
        <taxon>Parathielavia</taxon>
    </lineage>
</organism>
<keyword evidence="3" id="KW-1185">Reference proteome</keyword>
<accession>A0AAN6PVN5</accession>
<evidence type="ECO:0000313" key="3">
    <source>
        <dbReference type="Proteomes" id="UP001305647"/>
    </source>
</evidence>
<dbReference type="AlphaFoldDB" id="A0AAN6PVN5"/>
<dbReference type="EMBL" id="MU863692">
    <property type="protein sequence ID" value="KAK4096905.1"/>
    <property type="molecule type" value="Genomic_DNA"/>
</dbReference>
<reference evidence="2" key="2">
    <citation type="submission" date="2023-05" db="EMBL/GenBank/DDBJ databases">
        <authorList>
            <consortium name="Lawrence Berkeley National Laboratory"/>
            <person name="Steindorff A."/>
            <person name="Hensen N."/>
            <person name="Bonometti L."/>
            <person name="Westerberg I."/>
            <person name="Brannstrom I.O."/>
            <person name="Guillou S."/>
            <person name="Cros-Aarteil S."/>
            <person name="Calhoun S."/>
            <person name="Haridas S."/>
            <person name="Kuo A."/>
            <person name="Mondo S."/>
            <person name="Pangilinan J."/>
            <person name="Riley R."/>
            <person name="Labutti K."/>
            <person name="Andreopoulos B."/>
            <person name="Lipzen A."/>
            <person name="Chen C."/>
            <person name="Yanf M."/>
            <person name="Daum C."/>
            <person name="Ng V."/>
            <person name="Clum A."/>
            <person name="Ohm R."/>
            <person name="Martin F."/>
            <person name="Silar P."/>
            <person name="Natvig D."/>
            <person name="Lalanne C."/>
            <person name="Gautier V."/>
            <person name="Ament-Velasquez S.L."/>
            <person name="Kruys A."/>
            <person name="Hutchinson M.I."/>
            <person name="Powell A.J."/>
            <person name="Barry K."/>
            <person name="Miller A.N."/>
            <person name="Grigoriev I.V."/>
            <person name="Debuchy R."/>
            <person name="Gladieux P."/>
            <person name="Thoren M.H."/>
            <person name="Johannesson H."/>
        </authorList>
    </citation>
    <scope>NUCLEOTIDE SEQUENCE</scope>
    <source>
        <strain evidence="2">CBS 757.83</strain>
    </source>
</reference>
<comment type="caution">
    <text evidence="2">The sequence shown here is derived from an EMBL/GenBank/DDBJ whole genome shotgun (WGS) entry which is preliminary data.</text>
</comment>
<evidence type="ECO:0000313" key="2">
    <source>
        <dbReference type="EMBL" id="KAK4096905.1"/>
    </source>
</evidence>
<protein>
    <submittedName>
        <fullName evidence="2">Uncharacterized protein</fullName>
    </submittedName>
</protein>
<evidence type="ECO:0000256" key="1">
    <source>
        <dbReference type="SAM" id="Phobius"/>
    </source>
</evidence>
<gene>
    <name evidence="2" type="ORF">N658DRAFT_501079</name>
</gene>
<proteinExistence type="predicted"/>
<keyword evidence="1" id="KW-0472">Membrane</keyword>
<name>A0AAN6PVN5_9PEZI</name>
<sequence length="93" mass="10634">MSTNGPMLERLDLMMLDSYYNALRGIACIVKGILLLGKVSMELLLVIFIVDAVCFAVLMALPFRAVLAVYDCLRARRNYQDTLPLFQRRGEYR</sequence>
<feature type="transmembrane region" description="Helical" evidence="1">
    <location>
        <begin position="21"/>
        <end position="37"/>
    </location>
</feature>
<reference evidence="2" key="1">
    <citation type="journal article" date="2023" name="Mol. Phylogenet. Evol.">
        <title>Genome-scale phylogeny and comparative genomics of the fungal order Sordariales.</title>
        <authorList>
            <person name="Hensen N."/>
            <person name="Bonometti L."/>
            <person name="Westerberg I."/>
            <person name="Brannstrom I.O."/>
            <person name="Guillou S."/>
            <person name="Cros-Aarteil S."/>
            <person name="Calhoun S."/>
            <person name="Haridas S."/>
            <person name="Kuo A."/>
            <person name="Mondo S."/>
            <person name="Pangilinan J."/>
            <person name="Riley R."/>
            <person name="LaButti K."/>
            <person name="Andreopoulos B."/>
            <person name="Lipzen A."/>
            <person name="Chen C."/>
            <person name="Yan M."/>
            <person name="Daum C."/>
            <person name="Ng V."/>
            <person name="Clum A."/>
            <person name="Steindorff A."/>
            <person name="Ohm R.A."/>
            <person name="Martin F."/>
            <person name="Silar P."/>
            <person name="Natvig D.O."/>
            <person name="Lalanne C."/>
            <person name="Gautier V."/>
            <person name="Ament-Velasquez S.L."/>
            <person name="Kruys A."/>
            <person name="Hutchinson M.I."/>
            <person name="Powell A.J."/>
            <person name="Barry K."/>
            <person name="Miller A.N."/>
            <person name="Grigoriev I.V."/>
            <person name="Debuchy R."/>
            <person name="Gladieux P."/>
            <person name="Hiltunen Thoren M."/>
            <person name="Johannesson H."/>
        </authorList>
    </citation>
    <scope>NUCLEOTIDE SEQUENCE</scope>
    <source>
        <strain evidence="2">CBS 757.83</strain>
    </source>
</reference>
<dbReference type="Proteomes" id="UP001305647">
    <property type="component" value="Unassembled WGS sequence"/>
</dbReference>
<keyword evidence="1" id="KW-1133">Transmembrane helix</keyword>